<name>A0A511Z7G7_9BACL</name>
<dbReference type="PANTHER" id="PTHR34822">
    <property type="entry name" value="GRPB DOMAIN PROTEIN (AFU_ORTHOLOGUE AFUA_1G01530)"/>
    <property type="match status" value="1"/>
</dbReference>
<evidence type="ECO:0000313" key="1">
    <source>
        <dbReference type="EMBL" id="GEN83399.1"/>
    </source>
</evidence>
<accession>A0A511Z7G7</accession>
<organism evidence="1 2">
    <name type="scientific">Sporosarcina luteola</name>
    <dbReference type="NCBI Taxonomy" id="582850"/>
    <lineage>
        <taxon>Bacteria</taxon>
        <taxon>Bacillati</taxon>
        <taxon>Bacillota</taxon>
        <taxon>Bacilli</taxon>
        <taxon>Bacillales</taxon>
        <taxon>Caryophanaceae</taxon>
        <taxon>Sporosarcina</taxon>
    </lineage>
</organism>
<comment type="caution">
    <text evidence="1">The sequence shown here is derived from an EMBL/GenBank/DDBJ whole genome shotgun (WGS) entry which is preliminary data.</text>
</comment>
<proteinExistence type="predicted"/>
<gene>
    <name evidence="1" type="ORF">SLU01_17110</name>
</gene>
<dbReference type="PANTHER" id="PTHR34822:SF1">
    <property type="entry name" value="GRPB FAMILY PROTEIN"/>
    <property type="match status" value="1"/>
</dbReference>
<dbReference type="OrthoDB" id="9799092at2"/>
<sequence length="186" mass="21429">MLGLNKDVVALSSYRQEWKELFSHEKALLESLIGEYVVDIQHIGSTAIEGIAAKPMLDILIGLRSMDDVKKFDKYKLKDADIYHLGRVEIEGKAVFAKFSDLEELTKTHVYHVVEYGGDWWKQHTLFRDYLNAHSDVAREYETLKKELAVKYPTNERNYADAKKKFVDEVLSLADCNIESGKNKKL</sequence>
<keyword evidence="2" id="KW-1185">Reference proteome</keyword>
<dbReference type="SUPFAM" id="SSF81301">
    <property type="entry name" value="Nucleotidyltransferase"/>
    <property type="match status" value="1"/>
</dbReference>
<reference evidence="1 2" key="1">
    <citation type="submission" date="2019-07" db="EMBL/GenBank/DDBJ databases">
        <title>Whole genome shotgun sequence of Sporosarcina luteola NBRC 105378.</title>
        <authorList>
            <person name="Hosoyama A."/>
            <person name="Uohara A."/>
            <person name="Ohji S."/>
            <person name="Ichikawa N."/>
        </authorList>
    </citation>
    <scope>NUCLEOTIDE SEQUENCE [LARGE SCALE GENOMIC DNA]</scope>
    <source>
        <strain evidence="1 2">NBRC 105378</strain>
    </source>
</reference>
<dbReference type="Proteomes" id="UP000321901">
    <property type="component" value="Unassembled WGS sequence"/>
</dbReference>
<evidence type="ECO:0000313" key="2">
    <source>
        <dbReference type="Proteomes" id="UP000321901"/>
    </source>
</evidence>
<dbReference type="InterPro" id="IPR007344">
    <property type="entry name" value="GrpB/CoaE"/>
</dbReference>
<protein>
    <recommendedName>
        <fullName evidence="3">GrpB family protein</fullName>
    </recommendedName>
</protein>
<dbReference type="EMBL" id="BJYL01000021">
    <property type="protein sequence ID" value="GEN83399.1"/>
    <property type="molecule type" value="Genomic_DNA"/>
</dbReference>
<dbReference type="AlphaFoldDB" id="A0A511Z7G7"/>
<evidence type="ECO:0008006" key="3">
    <source>
        <dbReference type="Google" id="ProtNLM"/>
    </source>
</evidence>
<dbReference type="InterPro" id="IPR043519">
    <property type="entry name" value="NT_sf"/>
</dbReference>
<dbReference type="Gene3D" id="3.30.460.10">
    <property type="entry name" value="Beta Polymerase, domain 2"/>
    <property type="match status" value="1"/>
</dbReference>
<dbReference type="Pfam" id="PF04229">
    <property type="entry name" value="GrpB"/>
    <property type="match status" value="1"/>
</dbReference>